<comment type="caution">
    <text evidence="1">The sequence shown here is derived from an EMBL/GenBank/DDBJ whole genome shotgun (WGS) entry which is preliminary data.</text>
</comment>
<keyword evidence="2" id="KW-1185">Reference proteome</keyword>
<reference evidence="1" key="1">
    <citation type="journal article" date="2014" name="Int. J. Syst. Evol. Microbiol.">
        <title>Complete genome sequence of Corynebacterium casei LMG S-19264T (=DSM 44701T), isolated from a smear-ripened cheese.</title>
        <authorList>
            <consortium name="US DOE Joint Genome Institute (JGI-PGF)"/>
            <person name="Walter F."/>
            <person name="Albersmeier A."/>
            <person name="Kalinowski J."/>
            <person name="Ruckert C."/>
        </authorList>
    </citation>
    <scope>NUCLEOTIDE SEQUENCE</scope>
    <source>
        <strain evidence="1">CGMCC 1.12698</strain>
    </source>
</reference>
<protein>
    <submittedName>
        <fullName evidence="1">Uncharacterized protein</fullName>
    </submittedName>
</protein>
<dbReference type="AlphaFoldDB" id="A0A917EP26"/>
<dbReference type="Proteomes" id="UP000605259">
    <property type="component" value="Unassembled WGS sequence"/>
</dbReference>
<name>A0A917EP26_9BACI</name>
<dbReference type="EMBL" id="BMFK01000001">
    <property type="protein sequence ID" value="GGE61302.1"/>
    <property type="molecule type" value="Genomic_DNA"/>
</dbReference>
<sequence length="189" mass="22085">MRFSYDEIRSGNAVCTLEIDNQTFTFHPAFHTDALGDFVTYLASVHPLCKLSWKDGAFHKTNGGITWRTNPVLTRWEFRRNFEDLQMTITEIQNPMIDEKKNKKLPRKVVTTTCNFNEFVLCVVKELDRLIKRRGLLGYRQAWQTHTFPLDAFLALKHACLYNRPFELTKNHSGTSLEEELVLLMKDID</sequence>
<proteinExistence type="predicted"/>
<organism evidence="1 2">
    <name type="scientific">Priestia taiwanensis</name>
    <dbReference type="NCBI Taxonomy" id="1347902"/>
    <lineage>
        <taxon>Bacteria</taxon>
        <taxon>Bacillati</taxon>
        <taxon>Bacillota</taxon>
        <taxon>Bacilli</taxon>
        <taxon>Bacillales</taxon>
        <taxon>Bacillaceae</taxon>
        <taxon>Priestia</taxon>
    </lineage>
</organism>
<evidence type="ECO:0000313" key="2">
    <source>
        <dbReference type="Proteomes" id="UP000605259"/>
    </source>
</evidence>
<reference evidence="1" key="2">
    <citation type="submission" date="2020-09" db="EMBL/GenBank/DDBJ databases">
        <authorList>
            <person name="Sun Q."/>
            <person name="Zhou Y."/>
        </authorList>
    </citation>
    <scope>NUCLEOTIDE SEQUENCE</scope>
    <source>
        <strain evidence="1">CGMCC 1.12698</strain>
    </source>
</reference>
<dbReference type="RefSeq" id="WP_188387275.1">
    <property type="nucleotide sequence ID" value="NZ_BMFK01000001.1"/>
</dbReference>
<gene>
    <name evidence="1" type="ORF">GCM10007140_09530</name>
</gene>
<accession>A0A917EP26</accession>
<evidence type="ECO:0000313" key="1">
    <source>
        <dbReference type="EMBL" id="GGE61302.1"/>
    </source>
</evidence>